<dbReference type="GO" id="GO:0003735">
    <property type="term" value="F:structural constituent of ribosome"/>
    <property type="evidence" value="ECO:0007669"/>
    <property type="project" value="TreeGrafter"/>
</dbReference>
<dbReference type="InterPro" id="IPR029063">
    <property type="entry name" value="SAM-dependent_MTases_sf"/>
</dbReference>
<evidence type="ECO:0000256" key="3">
    <source>
        <dbReference type="ARBA" id="ARBA00023004"/>
    </source>
</evidence>
<reference evidence="6" key="1">
    <citation type="submission" date="2018-12" db="EMBL/GenBank/DDBJ databases">
        <title>Tengunoibacter tsumagoiensis gen. nov., sp. nov., Dictyobacter kobayashii sp. nov., D. alpinus sp. nov., and D. joshuensis sp. nov. and description of Dictyobacteraceae fam. nov. within the order Ktedonobacterales isolated from Tengu-no-mugimeshi.</title>
        <authorList>
            <person name="Wang C.M."/>
            <person name="Zheng Y."/>
            <person name="Sakai Y."/>
            <person name="Toyoda A."/>
            <person name="Minakuchi Y."/>
            <person name="Abe K."/>
            <person name="Yokota A."/>
            <person name="Yabe S."/>
        </authorList>
    </citation>
    <scope>NUCLEOTIDE SEQUENCE [LARGE SCALE GENOMIC DNA]</scope>
    <source>
        <strain evidence="6">S-27</strain>
    </source>
</reference>
<evidence type="ECO:0000256" key="2">
    <source>
        <dbReference type="ARBA" id="ARBA00022946"/>
    </source>
</evidence>
<dbReference type="InterPro" id="IPR015324">
    <property type="entry name" value="Ribosomal_Rsm22-like"/>
</dbReference>
<keyword evidence="2" id="KW-0809">Transit peptide</keyword>
<keyword evidence="1" id="KW-0479">Metal-binding</keyword>
<dbReference type="GO" id="GO:0015935">
    <property type="term" value="C:small ribosomal subunit"/>
    <property type="evidence" value="ECO:0007669"/>
    <property type="project" value="TreeGrafter"/>
</dbReference>
<name>A0A401ZNC8_9CHLR</name>
<organism evidence="5 6">
    <name type="scientific">Dictyobacter aurantiacus</name>
    <dbReference type="NCBI Taxonomy" id="1936993"/>
    <lineage>
        <taxon>Bacteria</taxon>
        <taxon>Bacillati</taxon>
        <taxon>Chloroflexota</taxon>
        <taxon>Ktedonobacteria</taxon>
        <taxon>Ktedonobacterales</taxon>
        <taxon>Dictyobacteraceae</taxon>
        <taxon>Dictyobacter</taxon>
    </lineage>
</organism>
<dbReference type="AlphaFoldDB" id="A0A401ZNC8"/>
<dbReference type="Gene3D" id="3.40.50.150">
    <property type="entry name" value="Vaccinia Virus protein VP39"/>
    <property type="match status" value="1"/>
</dbReference>
<dbReference type="InterPro" id="IPR052571">
    <property type="entry name" value="Mt_RNA_Methyltransferase"/>
</dbReference>
<comment type="caution">
    <text evidence="5">The sequence shown here is derived from an EMBL/GenBank/DDBJ whole genome shotgun (WGS) entry which is preliminary data.</text>
</comment>
<dbReference type="Pfam" id="PF09243">
    <property type="entry name" value="Rsm22"/>
    <property type="match status" value="1"/>
</dbReference>
<dbReference type="PANTHER" id="PTHR13184:SF5">
    <property type="entry name" value="METHYLTRANSFERASE-LIKE PROTEIN 17, MITOCHONDRIAL"/>
    <property type="match status" value="1"/>
</dbReference>
<evidence type="ECO:0000313" key="6">
    <source>
        <dbReference type="Proteomes" id="UP000287224"/>
    </source>
</evidence>
<accession>A0A401ZNC8</accession>
<evidence type="ECO:0000256" key="4">
    <source>
        <dbReference type="ARBA" id="ARBA00023014"/>
    </source>
</evidence>
<dbReference type="GO" id="GO:0046872">
    <property type="term" value="F:metal ion binding"/>
    <property type="evidence" value="ECO:0007669"/>
    <property type="project" value="UniProtKB-KW"/>
</dbReference>
<dbReference type="PANTHER" id="PTHR13184">
    <property type="entry name" value="37S RIBOSOMAL PROTEIN S22"/>
    <property type="match status" value="1"/>
</dbReference>
<keyword evidence="4" id="KW-0411">Iron-sulfur</keyword>
<evidence type="ECO:0000313" key="5">
    <source>
        <dbReference type="EMBL" id="GCE08361.1"/>
    </source>
</evidence>
<proteinExistence type="predicted"/>
<dbReference type="GO" id="GO:0051536">
    <property type="term" value="F:iron-sulfur cluster binding"/>
    <property type="evidence" value="ECO:0007669"/>
    <property type="project" value="UniProtKB-KW"/>
</dbReference>
<dbReference type="EMBL" id="BIFQ01000002">
    <property type="protein sequence ID" value="GCE08361.1"/>
    <property type="molecule type" value="Genomic_DNA"/>
</dbReference>
<evidence type="ECO:0000256" key="1">
    <source>
        <dbReference type="ARBA" id="ARBA00022723"/>
    </source>
</evidence>
<dbReference type="Proteomes" id="UP000287224">
    <property type="component" value="Unassembled WGS sequence"/>
</dbReference>
<keyword evidence="3" id="KW-0408">Iron</keyword>
<dbReference type="SUPFAM" id="SSF53335">
    <property type="entry name" value="S-adenosyl-L-methionine-dependent methyltransferases"/>
    <property type="match status" value="1"/>
</dbReference>
<keyword evidence="6" id="KW-1185">Reference proteome</keyword>
<protein>
    <submittedName>
        <fullName evidence="5">Ribosomal small subunit Rsm22</fullName>
    </submittedName>
</protein>
<dbReference type="GO" id="GO:0006412">
    <property type="term" value="P:translation"/>
    <property type="evidence" value="ECO:0007669"/>
    <property type="project" value="InterPro"/>
</dbReference>
<sequence>MLSLPEQLESAIEHALQSVPASKWKSAAKALSERYRTQRTGQESSLAHGTDAALGYAAIIMPAAYAQLSGAMAAVSARIPDWQPTTMLDIGSGPGTALWAASERWPSLQRLTAWERESSFIELGRQLVRGSDKAALKQTNWHRATIGGKLPGPIETYDLIVLGHVLNELPEVLRQEIITLAWQHCSGVLLIVEPGTSAAFPIIKATRAHLLGMEEAHMLAPCSHSLDCPLVDDWCHFPQRLERPSFQRLAKGGSAGWEESKFSYAALARFQPRHPIWGRLIHQPHKSKRDVSLTVCRDQGIVELHVPKSEREAFRRAADHDWGDIIANAPDDHTTIA</sequence>
<gene>
    <name evidence="5" type="ORF">KDAU_56900</name>
</gene>
<dbReference type="GO" id="GO:0008168">
    <property type="term" value="F:methyltransferase activity"/>
    <property type="evidence" value="ECO:0007669"/>
    <property type="project" value="InterPro"/>
</dbReference>